<evidence type="ECO:0000259" key="5">
    <source>
        <dbReference type="Pfam" id="PF01507"/>
    </source>
</evidence>
<dbReference type="EMBL" id="BMDZ01000048">
    <property type="protein sequence ID" value="GGB51615.1"/>
    <property type="molecule type" value="Genomic_DNA"/>
</dbReference>
<organism evidence="6 7">
    <name type="scientific">Tistrella bauzanensis</name>
    <dbReference type="NCBI Taxonomy" id="657419"/>
    <lineage>
        <taxon>Bacteria</taxon>
        <taxon>Pseudomonadati</taxon>
        <taxon>Pseudomonadota</taxon>
        <taxon>Alphaproteobacteria</taxon>
        <taxon>Geminicoccales</taxon>
        <taxon>Geminicoccaceae</taxon>
        <taxon>Tistrella</taxon>
    </lineage>
</organism>
<dbReference type="PIRSF" id="PIRSF000857">
    <property type="entry name" value="PAPS_reductase"/>
    <property type="match status" value="1"/>
</dbReference>
<comment type="cofactor">
    <cofactor evidence="4">
        <name>[4Fe-4S] cluster</name>
        <dbReference type="ChEBI" id="CHEBI:49883"/>
    </cofactor>
    <text evidence="4">Binds 1 [4Fe-4S] cluster per subunit.</text>
</comment>
<dbReference type="NCBIfam" id="NF002537">
    <property type="entry name" value="PRK02090.1"/>
    <property type="match status" value="1"/>
</dbReference>
<dbReference type="InterPro" id="IPR002500">
    <property type="entry name" value="PAPS_reduct_dom"/>
</dbReference>
<dbReference type="EC" id="1.8.4.10" evidence="4"/>
<accession>A0ABQ1ISW3</accession>
<keyword evidence="4" id="KW-0408">Iron</keyword>
<dbReference type="Gene3D" id="3.40.50.620">
    <property type="entry name" value="HUPs"/>
    <property type="match status" value="1"/>
</dbReference>
<sequence>MRLLDTVPASPSAPVATNPLYDDLSFRLGRLDGVELIAAAAFGPLGGKLALVSSFGTEAAVLLHMISRVDRDLQVIFLETGMLFPETLAYRDQLIDRLGLRNVRSETPDPVEHAREDPTDELWMTDTDRCCAFRKVRPLARALSEVDGWISGLKRHHGGGRAAVMPVERDGRRVKLNPLAFWGHDQVLAYFAANDLPRHPLEAQGYASIGCIPCTSRSRPGEGLRSGRWVGQGKTECGIHTMTGDGAGI</sequence>
<proteinExistence type="inferred from homology"/>
<keyword evidence="7" id="KW-1185">Reference proteome</keyword>
<dbReference type="NCBIfam" id="TIGR00434">
    <property type="entry name" value="cysH"/>
    <property type="match status" value="1"/>
</dbReference>
<dbReference type="InterPro" id="IPR004511">
    <property type="entry name" value="PAPS/APS_Rdtase"/>
</dbReference>
<dbReference type="InterPro" id="IPR014729">
    <property type="entry name" value="Rossmann-like_a/b/a_fold"/>
</dbReference>
<dbReference type="PANTHER" id="PTHR46509:SF1">
    <property type="entry name" value="PHOSPHOADENOSINE PHOSPHOSULFATE REDUCTASE"/>
    <property type="match status" value="1"/>
</dbReference>
<comment type="similarity">
    <text evidence="1 4">Belongs to the PAPS reductase family. CysH subfamily.</text>
</comment>
<feature type="active site" description="Nucleophile; cysteine thiosulfonate intermediate" evidence="4">
    <location>
        <position position="237"/>
    </location>
</feature>
<dbReference type="HAMAP" id="MF_00063">
    <property type="entry name" value="CysH"/>
    <property type="match status" value="1"/>
</dbReference>
<feature type="binding site" evidence="4">
    <location>
        <position position="211"/>
    </location>
    <ligand>
        <name>[4Fe-4S] cluster</name>
        <dbReference type="ChEBI" id="CHEBI:49883"/>
    </ligand>
</feature>
<evidence type="ECO:0000256" key="4">
    <source>
        <dbReference type="HAMAP-Rule" id="MF_00063"/>
    </source>
</evidence>
<dbReference type="CDD" id="cd23945">
    <property type="entry name" value="PAPS_reductase"/>
    <property type="match status" value="1"/>
</dbReference>
<name>A0ABQ1ISW3_9PROT</name>
<evidence type="ECO:0000256" key="2">
    <source>
        <dbReference type="ARBA" id="ARBA00023002"/>
    </source>
</evidence>
<reference evidence="7" key="1">
    <citation type="journal article" date="2019" name="Int. J. Syst. Evol. Microbiol.">
        <title>The Global Catalogue of Microorganisms (GCM) 10K type strain sequencing project: providing services to taxonomists for standard genome sequencing and annotation.</title>
        <authorList>
            <consortium name="The Broad Institute Genomics Platform"/>
            <consortium name="The Broad Institute Genome Sequencing Center for Infectious Disease"/>
            <person name="Wu L."/>
            <person name="Ma J."/>
        </authorList>
    </citation>
    <scope>NUCLEOTIDE SEQUENCE [LARGE SCALE GENOMIC DNA]</scope>
    <source>
        <strain evidence="7">CGMCC 1.10188</strain>
    </source>
</reference>
<comment type="subcellular location">
    <subcellularLocation>
        <location evidence="4">Cytoplasm</location>
    </subcellularLocation>
</comment>
<feature type="binding site" evidence="4">
    <location>
        <position position="214"/>
    </location>
    <ligand>
        <name>[4Fe-4S] cluster</name>
        <dbReference type="ChEBI" id="CHEBI:49883"/>
    </ligand>
</feature>
<protein>
    <recommendedName>
        <fullName evidence="4">Adenosine 5'-phosphosulfate reductase</fullName>
        <shortName evidence="4">APS reductase</shortName>
        <ecNumber evidence="4">1.8.4.10</ecNumber>
    </recommendedName>
    <alternativeName>
        <fullName evidence="4">5'-adenylylsulfate reductase</fullName>
    </alternativeName>
    <alternativeName>
        <fullName evidence="4">Thioredoxin-dependent 5'-adenylylsulfate reductase</fullName>
    </alternativeName>
</protein>
<comment type="catalytic activity">
    <reaction evidence="4">
        <text>[thioredoxin]-disulfide + sulfite + AMP + 2 H(+) = adenosine 5'-phosphosulfate + [thioredoxin]-dithiol</text>
        <dbReference type="Rhea" id="RHEA:21976"/>
        <dbReference type="Rhea" id="RHEA-COMP:10698"/>
        <dbReference type="Rhea" id="RHEA-COMP:10700"/>
        <dbReference type="ChEBI" id="CHEBI:15378"/>
        <dbReference type="ChEBI" id="CHEBI:17359"/>
        <dbReference type="ChEBI" id="CHEBI:29950"/>
        <dbReference type="ChEBI" id="CHEBI:50058"/>
        <dbReference type="ChEBI" id="CHEBI:58243"/>
        <dbReference type="ChEBI" id="CHEBI:456215"/>
        <dbReference type="EC" id="1.8.4.10"/>
    </reaction>
</comment>
<dbReference type="PANTHER" id="PTHR46509">
    <property type="entry name" value="PHOSPHOADENOSINE PHOSPHOSULFATE REDUCTASE"/>
    <property type="match status" value="1"/>
</dbReference>
<gene>
    <name evidence="4 6" type="primary">cysH</name>
    <name evidence="6" type="ORF">GCM10011505_35860</name>
</gene>
<evidence type="ECO:0000256" key="3">
    <source>
        <dbReference type="ARBA" id="ARBA00024327"/>
    </source>
</evidence>
<feature type="binding site" evidence="4">
    <location>
        <position position="131"/>
    </location>
    <ligand>
        <name>[4Fe-4S] cluster</name>
        <dbReference type="ChEBI" id="CHEBI:49883"/>
    </ligand>
</feature>
<keyword evidence="4" id="KW-0479">Metal-binding</keyword>
<keyword evidence="2 4" id="KW-0560">Oxidoreductase</keyword>
<dbReference type="SUPFAM" id="SSF52402">
    <property type="entry name" value="Adenine nucleotide alpha hydrolases-like"/>
    <property type="match status" value="1"/>
</dbReference>
<comment type="function">
    <text evidence="4">Catalyzes the formation of sulfite from adenosine 5'-phosphosulfate (APS) using thioredoxin as an electron donor.</text>
</comment>
<dbReference type="RefSeq" id="WP_188580370.1">
    <property type="nucleotide sequence ID" value="NZ_BMDZ01000048.1"/>
</dbReference>
<feature type="binding site" evidence="4">
    <location>
        <position position="130"/>
    </location>
    <ligand>
        <name>[4Fe-4S] cluster</name>
        <dbReference type="ChEBI" id="CHEBI:49883"/>
    </ligand>
</feature>
<comment type="pathway">
    <text evidence="3 4">Sulfur metabolism; hydrogen sulfide biosynthesis; sulfite from sulfate.</text>
</comment>
<keyword evidence="4" id="KW-0411">Iron-sulfur</keyword>
<keyword evidence="4" id="KW-0963">Cytoplasm</keyword>
<dbReference type="Proteomes" id="UP000603352">
    <property type="component" value="Unassembled WGS sequence"/>
</dbReference>
<evidence type="ECO:0000256" key="1">
    <source>
        <dbReference type="ARBA" id="ARBA00009732"/>
    </source>
</evidence>
<comment type="caution">
    <text evidence="6">The sequence shown here is derived from an EMBL/GenBank/DDBJ whole genome shotgun (WGS) entry which is preliminary data.</text>
</comment>
<feature type="domain" description="Phosphoadenosine phosphosulphate reductase" evidence="5">
    <location>
        <begin position="49"/>
        <end position="216"/>
    </location>
</feature>
<evidence type="ECO:0000313" key="7">
    <source>
        <dbReference type="Proteomes" id="UP000603352"/>
    </source>
</evidence>
<evidence type="ECO:0000313" key="6">
    <source>
        <dbReference type="EMBL" id="GGB51615.1"/>
    </source>
</evidence>
<dbReference type="Pfam" id="PF01507">
    <property type="entry name" value="PAPS_reduct"/>
    <property type="match status" value="1"/>
</dbReference>